<keyword evidence="4" id="KW-1185">Reference proteome</keyword>
<dbReference type="RefSeq" id="WP_345536281.1">
    <property type="nucleotide sequence ID" value="NZ_BAABGJ010000008.1"/>
</dbReference>
<evidence type="ECO:0000259" key="2">
    <source>
        <dbReference type="Pfam" id="PF25917"/>
    </source>
</evidence>
<dbReference type="InterPro" id="IPR058625">
    <property type="entry name" value="MdtA-like_BSH"/>
</dbReference>
<dbReference type="Gene3D" id="1.10.287.470">
    <property type="entry name" value="Helix hairpin bin"/>
    <property type="match status" value="1"/>
</dbReference>
<gene>
    <name evidence="3" type="ORF">GCM10023165_09860</name>
</gene>
<comment type="caution">
    <text evidence="3">The sequence shown here is derived from an EMBL/GenBank/DDBJ whole genome shotgun (WGS) entry which is preliminary data.</text>
</comment>
<dbReference type="Proteomes" id="UP001500975">
    <property type="component" value="Unassembled WGS sequence"/>
</dbReference>
<dbReference type="Gene3D" id="2.40.50.100">
    <property type="match status" value="1"/>
</dbReference>
<proteinExistence type="inferred from homology"/>
<dbReference type="SUPFAM" id="SSF111369">
    <property type="entry name" value="HlyD-like secretion proteins"/>
    <property type="match status" value="1"/>
</dbReference>
<evidence type="ECO:0000313" key="3">
    <source>
        <dbReference type="EMBL" id="GAA4334177.1"/>
    </source>
</evidence>
<dbReference type="Gene3D" id="2.40.420.20">
    <property type="match status" value="1"/>
</dbReference>
<organism evidence="3 4">
    <name type="scientific">Variovorax defluvii</name>
    <dbReference type="NCBI Taxonomy" id="913761"/>
    <lineage>
        <taxon>Bacteria</taxon>
        <taxon>Pseudomonadati</taxon>
        <taxon>Pseudomonadota</taxon>
        <taxon>Betaproteobacteria</taxon>
        <taxon>Burkholderiales</taxon>
        <taxon>Comamonadaceae</taxon>
        <taxon>Variovorax</taxon>
    </lineage>
</organism>
<dbReference type="NCBIfam" id="TIGR01730">
    <property type="entry name" value="RND_mfp"/>
    <property type="match status" value="1"/>
</dbReference>
<evidence type="ECO:0000313" key="4">
    <source>
        <dbReference type="Proteomes" id="UP001500975"/>
    </source>
</evidence>
<dbReference type="Gene3D" id="2.40.30.170">
    <property type="match status" value="1"/>
</dbReference>
<protein>
    <recommendedName>
        <fullName evidence="2">Multidrug resistance protein MdtA-like barrel-sandwich hybrid domain-containing protein</fullName>
    </recommendedName>
</protein>
<comment type="similarity">
    <text evidence="1">Belongs to the membrane fusion protein (MFP) (TC 8.A.1) family.</text>
</comment>
<dbReference type="EMBL" id="BAABGJ010000008">
    <property type="protein sequence ID" value="GAA4334177.1"/>
    <property type="molecule type" value="Genomic_DNA"/>
</dbReference>
<dbReference type="Pfam" id="PF25917">
    <property type="entry name" value="BSH_RND"/>
    <property type="match status" value="1"/>
</dbReference>
<sequence>MKRISAWSVAAVLLVLLVAGGLRAVEARRAKQAAAAAAPAETVIQLAPADVVRPARRTLAQTLPVSGTLRAVDWALVKARVAGELTGLTVREGDAVKAGQVIARIEPLEYQSRVRQAQEQADSASAQAEVAQRTYDNNKALVDQGFISRTALETSLSNLNAARATHRAALAAVEMARKSLHDTVLTSPIDGQVAQRLAQSGERVSVDARVIEVVDLGRLEVEATLSAADSVAVRVGQRATLRVEGSGLLDPSAAAHQVDATVVRVNPSAQAGSRSVLVYLRLDRSTGFRQGLFAQGTLAVGEAEAVALPLSAVRIDKPAPYVQVVIEGRIVHRPVQTGPRGQVGGQTLIAVQGVDEGAPVVAGTVGQLREGTAVKLTAPVAP</sequence>
<dbReference type="PANTHER" id="PTHR30469">
    <property type="entry name" value="MULTIDRUG RESISTANCE PROTEIN MDTA"/>
    <property type="match status" value="1"/>
</dbReference>
<evidence type="ECO:0000256" key="1">
    <source>
        <dbReference type="ARBA" id="ARBA00009477"/>
    </source>
</evidence>
<feature type="domain" description="Multidrug resistance protein MdtA-like barrel-sandwich hybrid" evidence="2">
    <location>
        <begin position="76"/>
        <end position="206"/>
    </location>
</feature>
<name>A0ABP8H4J9_9BURK</name>
<reference evidence="4" key="1">
    <citation type="journal article" date="2019" name="Int. J. Syst. Evol. Microbiol.">
        <title>The Global Catalogue of Microorganisms (GCM) 10K type strain sequencing project: providing services to taxonomists for standard genome sequencing and annotation.</title>
        <authorList>
            <consortium name="The Broad Institute Genomics Platform"/>
            <consortium name="The Broad Institute Genome Sequencing Center for Infectious Disease"/>
            <person name="Wu L."/>
            <person name="Ma J."/>
        </authorList>
    </citation>
    <scope>NUCLEOTIDE SEQUENCE [LARGE SCALE GENOMIC DNA]</scope>
    <source>
        <strain evidence="4">JCM 17804</strain>
    </source>
</reference>
<dbReference type="PANTHER" id="PTHR30469:SF15">
    <property type="entry name" value="HLYD FAMILY OF SECRETION PROTEINS"/>
    <property type="match status" value="1"/>
</dbReference>
<dbReference type="InterPro" id="IPR006143">
    <property type="entry name" value="RND_pump_MFP"/>
</dbReference>
<accession>A0ABP8H4J9</accession>